<organism evidence="2 3">
    <name type="scientific">Arachis hypogaea</name>
    <name type="common">Peanut</name>
    <dbReference type="NCBI Taxonomy" id="3818"/>
    <lineage>
        <taxon>Eukaryota</taxon>
        <taxon>Viridiplantae</taxon>
        <taxon>Streptophyta</taxon>
        <taxon>Embryophyta</taxon>
        <taxon>Tracheophyta</taxon>
        <taxon>Spermatophyta</taxon>
        <taxon>Magnoliopsida</taxon>
        <taxon>eudicotyledons</taxon>
        <taxon>Gunneridae</taxon>
        <taxon>Pentapetalae</taxon>
        <taxon>rosids</taxon>
        <taxon>fabids</taxon>
        <taxon>Fabales</taxon>
        <taxon>Fabaceae</taxon>
        <taxon>Papilionoideae</taxon>
        <taxon>50 kb inversion clade</taxon>
        <taxon>dalbergioids sensu lato</taxon>
        <taxon>Dalbergieae</taxon>
        <taxon>Pterocarpus clade</taxon>
        <taxon>Arachis</taxon>
    </lineage>
</organism>
<gene>
    <name evidence="2" type="ORF">Ahy_B02g058665</name>
</gene>
<accession>A0A445AF23</accession>
<sequence length="282" mass="32966">MANAASTPGVIARLMGLDSMPSNSNLEFKKTIPDSEIVDYMLEFDNASQSNHRRAKISASFREVSELFRHKNRREVLVLCRDSGRGDSNDEKKSRKFCKLKNEPRIVKNGCSSKVRRSYKDANCIYRKSDCGSWSSTKLKNKQIEELFELKQMKNMRKQWSQKKIESEYSPVSILDINDYKYLYGPDFLDYSNSLMSPTMWESSEKKLLADEIEDRAMKNKGYSLELEMKICNLIENDMKDLHFTQKGICEIERFEEICLVYEHHIFNSLLHEIVNELVETF</sequence>
<dbReference type="Proteomes" id="UP000289738">
    <property type="component" value="Chromosome B02"/>
</dbReference>
<dbReference type="AlphaFoldDB" id="A0A445AF23"/>
<protein>
    <recommendedName>
        <fullName evidence="1">DUF3741 domain-containing protein</fullName>
    </recommendedName>
</protein>
<dbReference type="EMBL" id="SDMP01000012">
    <property type="protein sequence ID" value="RYR25021.1"/>
    <property type="molecule type" value="Genomic_DNA"/>
</dbReference>
<dbReference type="PANTHER" id="PTHR35499:SF4">
    <property type="entry name" value="ALC-INTERACTING PROTEIN 1"/>
    <property type="match status" value="1"/>
</dbReference>
<dbReference type="Pfam" id="PF14383">
    <property type="entry name" value="VARLMGL"/>
    <property type="match status" value="1"/>
</dbReference>
<proteinExistence type="predicted"/>
<evidence type="ECO:0000313" key="3">
    <source>
        <dbReference type="Proteomes" id="UP000289738"/>
    </source>
</evidence>
<reference evidence="2 3" key="1">
    <citation type="submission" date="2019-01" db="EMBL/GenBank/DDBJ databases">
        <title>Sequencing of cultivated peanut Arachis hypogaea provides insights into genome evolution and oil improvement.</title>
        <authorList>
            <person name="Chen X."/>
        </authorList>
    </citation>
    <scope>NUCLEOTIDE SEQUENCE [LARGE SCALE GENOMIC DNA]</scope>
    <source>
        <strain evidence="3">cv. Fuhuasheng</strain>
        <tissue evidence="2">Leaves</tissue>
    </source>
</reference>
<evidence type="ECO:0000313" key="2">
    <source>
        <dbReference type="EMBL" id="RYR25021.1"/>
    </source>
</evidence>
<comment type="caution">
    <text evidence="2">The sequence shown here is derived from an EMBL/GenBank/DDBJ whole genome shotgun (WGS) entry which is preliminary data.</text>
</comment>
<dbReference type="InterPro" id="IPR032795">
    <property type="entry name" value="DUF3741-assoc"/>
</dbReference>
<feature type="domain" description="DUF3741" evidence="1">
    <location>
        <begin position="7"/>
        <end position="24"/>
    </location>
</feature>
<name>A0A445AF23_ARAHY</name>
<dbReference type="PANTHER" id="PTHR35499">
    <property type="entry name" value="OS05G0128300 PROTEIN"/>
    <property type="match status" value="1"/>
</dbReference>
<evidence type="ECO:0000259" key="1">
    <source>
        <dbReference type="Pfam" id="PF14383"/>
    </source>
</evidence>
<keyword evidence="3" id="KW-1185">Reference proteome</keyword>